<name>A0A2P2QWS8_RHIMU</name>
<sequence>MNRYCNFPVRYHSNRIVESTIK</sequence>
<accession>A0A2P2QWS8</accession>
<organism evidence="1">
    <name type="scientific">Rhizophora mucronata</name>
    <name type="common">Asiatic mangrove</name>
    <dbReference type="NCBI Taxonomy" id="61149"/>
    <lineage>
        <taxon>Eukaryota</taxon>
        <taxon>Viridiplantae</taxon>
        <taxon>Streptophyta</taxon>
        <taxon>Embryophyta</taxon>
        <taxon>Tracheophyta</taxon>
        <taxon>Spermatophyta</taxon>
        <taxon>Magnoliopsida</taxon>
        <taxon>eudicotyledons</taxon>
        <taxon>Gunneridae</taxon>
        <taxon>Pentapetalae</taxon>
        <taxon>rosids</taxon>
        <taxon>fabids</taxon>
        <taxon>Malpighiales</taxon>
        <taxon>Rhizophoraceae</taxon>
        <taxon>Rhizophora</taxon>
    </lineage>
</organism>
<protein>
    <submittedName>
        <fullName evidence="1">Uncharacterized protein</fullName>
    </submittedName>
</protein>
<proteinExistence type="predicted"/>
<dbReference type="AlphaFoldDB" id="A0A2P2QWS8"/>
<dbReference type="EMBL" id="GGEC01090921">
    <property type="protein sequence ID" value="MBX71405.1"/>
    <property type="molecule type" value="Transcribed_RNA"/>
</dbReference>
<evidence type="ECO:0000313" key="1">
    <source>
        <dbReference type="EMBL" id="MBX71405.1"/>
    </source>
</evidence>
<reference evidence="1" key="1">
    <citation type="submission" date="2018-02" db="EMBL/GenBank/DDBJ databases">
        <title>Rhizophora mucronata_Transcriptome.</title>
        <authorList>
            <person name="Meera S.P."/>
            <person name="Sreeshan A."/>
            <person name="Augustine A."/>
        </authorList>
    </citation>
    <scope>NUCLEOTIDE SEQUENCE</scope>
    <source>
        <tissue evidence="1">Leaf</tissue>
    </source>
</reference>